<protein>
    <submittedName>
        <fullName evidence="1">Uncharacterized protein</fullName>
    </submittedName>
</protein>
<evidence type="ECO:0000313" key="1">
    <source>
        <dbReference type="EMBL" id="KAG2615883.1"/>
    </source>
</evidence>
<gene>
    <name evidence="1" type="ORF">PVAP13_3NG045571</name>
</gene>
<reference evidence="1" key="1">
    <citation type="submission" date="2020-05" db="EMBL/GenBank/DDBJ databases">
        <title>WGS assembly of Panicum virgatum.</title>
        <authorList>
            <person name="Lovell J.T."/>
            <person name="Jenkins J."/>
            <person name="Shu S."/>
            <person name="Juenger T.E."/>
            <person name="Schmutz J."/>
        </authorList>
    </citation>
    <scope>NUCLEOTIDE SEQUENCE</scope>
    <source>
        <strain evidence="1">AP13</strain>
    </source>
</reference>
<name>A0A8T0U478_PANVG</name>
<dbReference type="EMBL" id="CM029042">
    <property type="protein sequence ID" value="KAG2615883.1"/>
    <property type="molecule type" value="Genomic_DNA"/>
</dbReference>
<sequence length="173" mass="20260">MSDHNPLLLCTDNTPVGKKTSAFCFETSWINHPDFHPKVKEIWEKPVRGNNIIDIWNIKIKRVKKYLKGWSQNIKGHRRKEKNELQDELLLLESLEEDGPLPAELLQRKTDIQTVLSKMLAEEEQFWHKRANSKCLLKGDNNTEFFHRIANGKKRKNKIFSLSHDNTSIEGDE</sequence>
<dbReference type="AlphaFoldDB" id="A0A8T0U478"/>
<dbReference type="Proteomes" id="UP000823388">
    <property type="component" value="Chromosome 3N"/>
</dbReference>
<organism evidence="1 2">
    <name type="scientific">Panicum virgatum</name>
    <name type="common">Blackwell switchgrass</name>
    <dbReference type="NCBI Taxonomy" id="38727"/>
    <lineage>
        <taxon>Eukaryota</taxon>
        <taxon>Viridiplantae</taxon>
        <taxon>Streptophyta</taxon>
        <taxon>Embryophyta</taxon>
        <taxon>Tracheophyta</taxon>
        <taxon>Spermatophyta</taxon>
        <taxon>Magnoliopsida</taxon>
        <taxon>Liliopsida</taxon>
        <taxon>Poales</taxon>
        <taxon>Poaceae</taxon>
        <taxon>PACMAD clade</taxon>
        <taxon>Panicoideae</taxon>
        <taxon>Panicodae</taxon>
        <taxon>Paniceae</taxon>
        <taxon>Panicinae</taxon>
        <taxon>Panicum</taxon>
        <taxon>Panicum sect. Hiantes</taxon>
    </lineage>
</organism>
<evidence type="ECO:0000313" key="2">
    <source>
        <dbReference type="Proteomes" id="UP000823388"/>
    </source>
</evidence>
<accession>A0A8T0U478</accession>
<comment type="caution">
    <text evidence="1">The sequence shown here is derived from an EMBL/GenBank/DDBJ whole genome shotgun (WGS) entry which is preliminary data.</text>
</comment>
<keyword evidence="2" id="KW-1185">Reference proteome</keyword>
<proteinExistence type="predicted"/>